<sequence length="38" mass="4366">MFYFDRLTGARRLKPRYLWSLTCFVAGLAVGAGLRLFV</sequence>
<keyword evidence="1" id="KW-0812">Transmembrane</keyword>
<reference evidence="2 3" key="1">
    <citation type="journal article" date="2012" name="J. Bacteriol.">
        <title>Genome Sequence of n-Alkane-Degrading Hydrocarboniphaga effusa Strain AP103T (ATCC BAA-332T).</title>
        <authorList>
            <person name="Chang H.K."/>
            <person name="Zylstra G.J."/>
            <person name="Chae J.C."/>
        </authorList>
    </citation>
    <scope>NUCLEOTIDE SEQUENCE [LARGE SCALE GENOMIC DNA]</scope>
    <source>
        <strain evidence="2 3">AP103</strain>
    </source>
</reference>
<comment type="caution">
    <text evidence="2">The sequence shown here is derived from an EMBL/GenBank/DDBJ whole genome shotgun (WGS) entry which is preliminary data.</text>
</comment>
<feature type="transmembrane region" description="Helical" evidence="1">
    <location>
        <begin position="17"/>
        <end position="37"/>
    </location>
</feature>
<dbReference type="EMBL" id="AKGD01000001">
    <property type="protein sequence ID" value="EIT70254.1"/>
    <property type="molecule type" value="Genomic_DNA"/>
</dbReference>
<evidence type="ECO:0000256" key="1">
    <source>
        <dbReference type="SAM" id="Phobius"/>
    </source>
</evidence>
<keyword evidence="1" id="KW-0472">Membrane</keyword>
<keyword evidence="1" id="KW-1133">Transmembrane helix</keyword>
<proteinExistence type="predicted"/>
<organism evidence="2 3">
    <name type="scientific">Hydrocarboniphaga effusa AP103</name>
    <dbReference type="NCBI Taxonomy" id="1172194"/>
    <lineage>
        <taxon>Bacteria</taxon>
        <taxon>Pseudomonadati</taxon>
        <taxon>Pseudomonadota</taxon>
        <taxon>Gammaproteobacteria</taxon>
        <taxon>Nevskiales</taxon>
        <taxon>Nevskiaceae</taxon>
        <taxon>Hydrocarboniphaga</taxon>
    </lineage>
</organism>
<accession>I7ZEC9</accession>
<evidence type="ECO:0000313" key="2">
    <source>
        <dbReference type="EMBL" id="EIT70254.1"/>
    </source>
</evidence>
<gene>
    <name evidence="2" type="ORF">WQQ_03910</name>
</gene>
<name>I7ZEC9_9GAMM</name>
<dbReference type="AlphaFoldDB" id="I7ZEC9"/>
<evidence type="ECO:0000313" key="3">
    <source>
        <dbReference type="Proteomes" id="UP000003704"/>
    </source>
</evidence>
<keyword evidence="3" id="KW-1185">Reference proteome</keyword>
<protein>
    <submittedName>
        <fullName evidence="2">Uncharacterized protein</fullName>
    </submittedName>
</protein>
<dbReference type="Proteomes" id="UP000003704">
    <property type="component" value="Unassembled WGS sequence"/>
</dbReference>